<evidence type="ECO:0000256" key="2">
    <source>
        <dbReference type="SAM" id="MobiDB-lite"/>
    </source>
</evidence>
<dbReference type="PANTHER" id="PTHR33470">
    <property type="entry name" value="OS01G0164075 PROTEIN"/>
    <property type="match status" value="1"/>
</dbReference>
<accession>A0A396HD89</accession>
<evidence type="ECO:0000313" key="5">
    <source>
        <dbReference type="Proteomes" id="UP000265566"/>
    </source>
</evidence>
<reference evidence="5" key="1">
    <citation type="journal article" date="2018" name="Nat. Plants">
        <title>Whole-genome landscape of Medicago truncatula symbiotic genes.</title>
        <authorList>
            <person name="Pecrix Y."/>
            <person name="Staton S.E."/>
            <person name="Sallet E."/>
            <person name="Lelandais-Briere C."/>
            <person name="Moreau S."/>
            <person name="Carrere S."/>
            <person name="Blein T."/>
            <person name="Jardinaud M.F."/>
            <person name="Latrasse D."/>
            <person name="Zouine M."/>
            <person name="Zahm M."/>
            <person name="Kreplak J."/>
            <person name="Mayjonade B."/>
            <person name="Satge C."/>
            <person name="Perez M."/>
            <person name="Cauet S."/>
            <person name="Marande W."/>
            <person name="Chantry-Darmon C."/>
            <person name="Lopez-Roques C."/>
            <person name="Bouchez O."/>
            <person name="Berard A."/>
            <person name="Debelle F."/>
            <person name="Munos S."/>
            <person name="Bendahmane A."/>
            <person name="Berges H."/>
            <person name="Niebel A."/>
            <person name="Buitink J."/>
            <person name="Frugier F."/>
            <person name="Benhamed M."/>
            <person name="Crespi M."/>
            <person name="Gouzy J."/>
            <person name="Gamas P."/>
        </authorList>
    </citation>
    <scope>NUCLEOTIDE SEQUENCE [LARGE SCALE GENOMIC DNA]</scope>
    <source>
        <strain evidence="5">cv. Jemalong A17</strain>
    </source>
</reference>
<evidence type="ECO:0000256" key="3">
    <source>
        <dbReference type="SAM" id="SignalP"/>
    </source>
</evidence>
<dbReference type="PANTHER" id="PTHR33470:SF22">
    <property type="entry name" value="POLLEN OLE E 1 ALLERGEN AND EXTENSIN FAMILY PROTEIN"/>
    <property type="match status" value="1"/>
</dbReference>
<feature type="compositionally biased region" description="Basic residues" evidence="2">
    <location>
        <begin position="78"/>
        <end position="88"/>
    </location>
</feature>
<evidence type="ECO:0000256" key="1">
    <source>
        <dbReference type="ARBA" id="ARBA00022729"/>
    </source>
</evidence>
<organism evidence="4 5">
    <name type="scientific">Medicago truncatula</name>
    <name type="common">Barrel medic</name>
    <name type="synonym">Medicago tribuloides</name>
    <dbReference type="NCBI Taxonomy" id="3880"/>
    <lineage>
        <taxon>Eukaryota</taxon>
        <taxon>Viridiplantae</taxon>
        <taxon>Streptophyta</taxon>
        <taxon>Embryophyta</taxon>
        <taxon>Tracheophyta</taxon>
        <taxon>Spermatophyta</taxon>
        <taxon>Magnoliopsida</taxon>
        <taxon>eudicotyledons</taxon>
        <taxon>Gunneridae</taxon>
        <taxon>Pentapetalae</taxon>
        <taxon>rosids</taxon>
        <taxon>fabids</taxon>
        <taxon>Fabales</taxon>
        <taxon>Fabaceae</taxon>
        <taxon>Papilionoideae</taxon>
        <taxon>50 kb inversion clade</taxon>
        <taxon>NPAAA clade</taxon>
        <taxon>Hologalegina</taxon>
        <taxon>IRL clade</taxon>
        <taxon>Trifolieae</taxon>
        <taxon>Medicago</taxon>
    </lineage>
</organism>
<gene>
    <name evidence="4" type="ORF">MtrunA17_Chr6g0466861</name>
</gene>
<dbReference type="EMBL" id="PSQE01000006">
    <property type="protein sequence ID" value="RHN51282.1"/>
    <property type="molecule type" value="Genomic_DNA"/>
</dbReference>
<feature type="compositionally biased region" description="Basic residues" evidence="2">
    <location>
        <begin position="55"/>
        <end position="64"/>
    </location>
</feature>
<name>A0A396HD89_MEDTR</name>
<comment type="caution">
    <text evidence="4">The sequence shown here is derived from an EMBL/GenBank/DDBJ whole genome shotgun (WGS) entry which is preliminary data.</text>
</comment>
<dbReference type="Proteomes" id="UP000265566">
    <property type="component" value="Chromosome 6"/>
</dbReference>
<protein>
    <recommendedName>
        <fullName evidence="6">Pollen Ole e I family allergen</fullName>
    </recommendedName>
</protein>
<evidence type="ECO:0000313" key="4">
    <source>
        <dbReference type="EMBL" id="RHN51282.1"/>
    </source>
</evidence>
<dbReference type="Pfam" id="PF01190">
    <property type="entry name" value="Pollen_Ole_e_1"/>
    <property type="match status" value="1"/>
</dbReference>
<dbReference type="Gramene" id="rna35696">
    <property type="protein sequence ID" value="RHN51282.1"/>
    <property type="gene ID" value="gene35696"/>
</dbReference>
<proteinExistence type="predicted"/>
<sequence>MAKIILALIFLLLQITSFVVFAEELETLHHKPTTPLHPPTKSPVHKPLAKPPTHAPHHHHHHSPSHAPLPPPHPAKPLTHHHHQHQHHSPAPSPYHVPTPLQRPAKPPTLHHHQHPPAHAPTHMPRVSRSSIAVEGVVYVKSCHHAGFDTLKGAVVKFQCHNAKYKFVLKAKTNKEGYIYIGSSKNISSYASGHCNVVLESAPNGLKPSNLHGGLTGAHPKSVKRIVSKGVSLIRYTVDPLAFEPKCNH</sequence>
<feature type="signal peptide" evidence="3">
    <location>
        <begin position="1"/>
        <end position="22"/>
    </location>
</feature>
<evidence type="ECO:0008006" key="6">
    <source>
        <dbReference type="Google" id="ProtNLM"/>
    </source>
</evidence>
<dbReference type="AlphaFoldDB" id="A0A396HD89"/>
<feature type="chain" id="PRO_5017301250" description="Pollen Ole e I family allergen" evidence="3">
    <location>
        <begin position="23"/>
        <end position="249"/>
    </location>
</feature>
<keyword evidence="1 3" id="KW-0732">Signal</keyword>
<feature type="region of interest" description="Disordered" evidence="2">
    <location>
        <begin position="30"/>
        <end position="126"/>
    </location>
</feature>